<evidence type="ECO:0000313" key="2">
    <source>
        <dbReference type="Proteomes" id="UP000769157"/>
    </source>
</evidence>
<proteinExistence type="predicted"/>
<gene>
    <name evidence="1" type="ORF">OGAPHI_002751</name>
</gene>
<dbReference type="Proteomes" id="UP000769157">
    <property type="component" value="Unassembled WGS sequence"/>
</dbReference>
<accession>A0A9P8PBZ6</accession>
<dbReference type="EMBL" id="JAEUBE010000158">
    <property type="protein sequence ID" value="KAH3668996.1"/>
    <property type="molecule type" value="Genomic_DNA"/>
</dbReference>
<keyword evidence="2" id="KW-1185">Reference proteome</keyword>
<sequence length="138" mass="15312">MGLISSESWIADSSVESCGGLFESVSAFPVVPFATGTGLFPLENAPWLAKEINKTSQITKITILKMVSLRLLWGRLNEWRILCLSESPETSPEWLDSRLFRSRGCNVVKDHKPMVGNSILFAIQDVGVRVRTESNKEG</sequence>
<protein>
    <submittedName>
        <fullName evidence="1">Uncharacterized protein</fullName>
    </submittedName>
</protein>
<dbReference type="AlphaFoldDB" id="A0A9P8PBZ6"/>
<evidence type="ECO:0000313" key="1">
    <source>
        <dbReference type="EMBL" id="KAH3668996.1"/>
    </source>
</evidence>
<name>A0A9P8PBZ6_9ASCO</name>
<dbReference type="RefSeq" id="XP_046063410.1">
    <property type="nucleotide sequence ID" value="XM_046203655.1"/>
</dbReference>
<dbReference type="GeneID" id="70234718"/>
<organism evidence="1 2">
    <name type="scientific">Ogataea philodendri</name>
    <dbReference type="NCBI Taxonomy" id="1378263"/>
    <lineage>
        <taxon>Eukaryota</taxon>
        <taxon>Fungi</taxon>
        <taxon>Dikarya</taxon>
        <taxon>Ascomycota</taxon>
        <taxon>Saccharomycotina</taxon>
        <taxon>Pichiomycetes</taxon>
        <taxon>Pichiales</taxon>
        <taxon>Pichiaceae</taxon>
        <taxon>Ogataea</taxon>
    </lineage>
</organism>
<reference evidence="1" key="2">
    <citation type="submission" date="2021-01" db="EMBL/GenBank/DDBJ databases">
        <authorList>
            <person name="Schikora-Tamarit M.A."/>
        </authorList>
    </citation>
    <scope>NUCLEOTIDE SEQUENCE</scope>
    <source>
        <strain evidence="1">CBS6075</strain>
    </source>
</reference>
<reference evidence="1" key="1">
    <citation type="journal article" date="2021" name="Open Biol.">
        <title>Shared evolutionary footprints suggest mitochondrial oxidative damage underlies multiple complex I losses in fungi.</title>
        <authorList>
            <person name="Schikora-Tamarit M.A."/>
            <person name="Marcet-Houben M."/>
            <person name="Nosek J."/>
            <person name="Gabaldon T."/>
        </authorList>
    </citation>
    <scope>NUCLEOTIDE SEQUENCE</scope>
    <source>
        <strain evidence="1">CBS6075</strain>
    </source>
</reference>
<comment type="caution">
    <text evidence="1">The sequence shown here is derived from an EMBL/GenBank/DDBJ whole genome shotgun (WGS) entry which is preliminary data.</text>
</comment>